<sequence length="81" mass="9475">MHARSLDVLNPSTSRQSSRDFQLGFSATYHLQKVTAEECCIYDTVMKDLRQRSRHPYKRHELIDIRQRKSVYTGFTSGIVL</sequence>
<dbReference type="AlphaFoldDB" id="A0A0E9NCN9"/>
<dbReference type="Proteomes" id="UP000033140">
    <property type="component" value="Unassembled WGS sequence"/>
</dbReference>
<protein>
    <submittedName>
        <fullName evidence="1">Uncharacterized protein</fullName>
    </submittedName>
</protein>
<name>A0A0E9NCN9_SAICN</name>
<reference evidence="1 2" key="3">
    <citation type="journal article" date="2015" name="Genome Announc.">
        <title>Draft Genome Sequence of the Archiascomycetous Yeast Saitoella complicata.</title>
        <authorList>
            <person name="Yamauchi K."/>
            <person name="Kondo S."/>
            <person name="Hamamoto M."/>
            <person name="Takahashi Y."/>
            <person name="Ogura Y."/>
            <person name="Hayashi T."/>
            <person name="Nishida H."/>
        </authorList>
    </citation>
    <scope>NUCLEOTIDE SEQUENCE [LARGE SCALE GENOMIC DNA]</scope>
    <source>
        <strain evidence="1 2">NRRL Y-17804</strain>
    </source>
</reference>
<comment type="caution">
    <text evidence="1">The sequence shown here is derived from an EMBL/GenBank/DDBJ whole genome shotgun (WGS) entry which is preliminary data.</text>
</comment>
<gene>
    <name evidence="1" type="ORF">G7K_1804-t1</name>
</gene>
<keyword evidence="2" id="KW-1185">Reference proteome</keyword>
<reference evidence="1 2" key="1">
    <citation type="journal article" date="2011" name="J. Gen. Appl. Microbiol.">
        <title>Draft genome sequencing of the enigmatic yeast Saitoella complicata.</title>
        <authorList>
            <person name="Nishida H."/>
            <person name="Hamamoto M."/>
            <person name="Sugiyama J."/>
        </authorList>
    </citation>
    <scope>NUCLEOTIDE SEQUENCE [LARGE SCALE GENOMIC DNA]</scope>
    <source>
        <strain evidence="1 2">NRRL Y-17804</strain>
    </source>
</reference>
<reference evidence="1 2" key="2">
    <citation type="journal article" date="2014" name="J. Gen. Appl. Microbiol.">
        <title>The early diverging ascomycetous budding yeast Saitoella complicata has three histone deacetylases belonging to the Clr6, Hos2, and Rpd3 lineages.</title>
        <authorList>
            <person name="Nishida H."/>
            <person name="Matsumoto T."/>
            <person name="Kondo S."/>
            <person name="Hamamoto M."/>
            <person name="Yoshikawa H."/>
        </authorList>
    </citation>
    <scope>NUCLEOTIDE SEQUENCE [LARGE SCALE GENOMIC DNA]</scope>
    <source>
        <strain evidence="1 2">NRRL Y-17804</strain>
    </source>
</reference>
<evidence type="ECO:0000313" key="2">
    <source>
        <dbReference type="Proteomes" id="UP000033140"/>
    </source>
</evidence>
<organism evidence="1 2">
    <name type="scientific">Saitoella complicata (strain BCRC 22490 / CBS 7301 / JCM 7358 / NBRC 10748 / NRRL Y-17804)</name>
    <dbReference type="NCBI Taxonomy" id="698492"/>
    <lineage>
        <taxon>Eukaryota</taxon>
        <taxon>Fungi</taxon>
        <taxon>Dikarya</taxon>
        <taxon>Ascomycota</taxon>
        <taxon>Taphrinomycotina</taxon>
        <taxon>Taphrinomycotina incertae sedis</taxon>
        <taxon>Saitoella</taxon>
    </lineage>
</organism>
<dbReference type="EMBL" id="BACD03000010">
    <property type="protein sequence ID" value="GAO47604.1"/>
    <property type="molecule type" value="Genomic_DNA"/>
</dbReference>
<evidence type="ECO:0000313" key="1">
    <source>
        <dbReference type="EMBL" id="GAO47604.1"/>
    </source>
</evidence>
<proteinExistence type="predicted"/>
<accession>A0A0E9NCN9</accession>